<keyword evidence="5 17" id="KW-0378">Hydrolase</keyword>
<dbReference type="OrthoDB" id="10060499at2759"/>
<evidence type="ECO:0000256" key="7">
    <source>
        <dbReference type="ARBA" id="ARBA00022840"/>
    </source>
</evidence>
<dbReference type="Proteomes" id="UP000217199">
    <property type="component" value="Unassembled WGS sequence"/>
</dbReference>
<evidence type="ECO:0000256" key="17">
    <source>
        <dbReference type="RuleBase" id="RU363048"/>
    </source>
</evidence>
<dbReference type="SUPFAM" id="SSF52540">
    <property type="entry name" value="P-loop containing nucleoside triphosphate hydrolases"/>
    <property type="match status" value="1"/>
</dbReference>
<comment type="subunit">
    <text evidence="16">May form heterododecamers with RVB1. Component of the SWR1 chromatin remodeling complex, the INO80 chromatin remodeling complex, and of the R2TP complex.</text>
</comment>
<evidence type="ECO:0000259" key="19">
    <source>
        <dbReference type="Pfam" id="PF17856"/>
    </source>
</evidence>
<dbReference type="InterPro" id="IPR010339">
    <property type="entry name" value="TIP49_P-loop"/>
</dbReference>
<dbReference type="InParanoid" id="A0A286USN3"/>
<dbReference type="GO" id="GO:0000812">
    <property type="term" value="C:Swr1 complex"/>
    <property type="evidence" value="ECO:0007669"/>
    <property type="project" value="UniProtKB-ARBA"/>
</dbReference>
<sequence length="462" mass="50912">MAAQITTGTAELRDITKMERIGAHSHIRGLGLDERLEPRANSQGMVGQGKARKAAGMILKMVQEGRIAGRAILFAGPPSTGKTAIAMGMAQALGSDVPFTMIAASEVFSLSMSKTEALTQAFRRSIGVRIKEETEIIEGEVVEIQIDRSLTGATKTGKLTIKTTDMETIYDLGTKMIDALSKEKVIAGDIVSIDKASGRISKLGRSFTRSRDYDAMGADTKFVQCPEGELQKRKEVVHTVSLHEIDVINSRTQGFLALFAGDTGEIKPELRNQINTKVAEWREEGKAEIIPGVGLIFICLFITESLPENELSPLVIMASNRGMSRIRGTKTRSPHGLPVDLLDRVLIVSTKPYTEEDIGQIVQIRCQEEDVTLEPEALSVLTSMGKQTTLRYALNLISCAHVISVKRKAEKVSVDDLRRAYTYFMDEKRSVQWMEEQQGTLLFEEMDEPKTTVPASSQMDQD</sequence>
<dbReference type="FunCoup" id="A0A286USN3">
    <property type="interactions" value="629"/>
</dbReference>
<dbReference type="STRING" id="2282107.A0A286USN3"/>
<accession>A0A286USN3</accession>
<dbReference type="FunFam" id="1.10.8.60:FF:000010">
    <property type="entry name" value="RuvB-like helicase"/>
    <property type="match status" value="1"/>
</dbReference>
<gene>
    <name evidence="20" type="ORF">PNOK_0255400</name>
</gene>
<dbReference type="EMBL" id="NBII01000002">
    <property type="protein sequence ID" value="PAV22597.1"/>
    <property type="molecule type" value="Genomic_DNA"/>
</dbReference>
<keyword evidence="7 17" id="KW-0067">ATP-binding</keyword>
<evidence type="ECO:0000256" key="6">
    <source>
        <dbReference type="ARBA" id="ARBA00022806"/>
    </source>
</evidence>
<dbReference type="InterPro" id="IPR041048">
    <property type="entry name" value="RuvB-like_C"/>
</dbReference>
<feature type="domain" description="RuvB-like AAA-lid" evidence="19">
    <location>
        <begin position="361"/>
        <end position="426"/>
    </location>
</feature>
<keyword evidence="4 17" id="KW-0227">DNA damage</keyword>
<keyword evidence="3 17" id="KW-0547">Nucleotide-binding</keyword>
<evidence type="ECO:0000256" key="13">
    <source>
        <dbReference type="ARBA" id="ARBA00023242"/>
    </source>
</evidence>
<keyword evidence="9 17" id="KW-0805">Transcription regulation</keyword>
<evidence type="ECO:0000259" key="18">
    <source>
        <dbReference type="Pfam" id="PF06068"/>
    </source>
</evidence>
<dbReference type="GO" id="GO:0003678">
    <property type="term" value="F:DNA helicase activity"/>
    <property type="evidence" value="ECO:0007669"/>
    <property type="project" value="UniProtKB-EC"/>
</dbReference>
<evidence type="ECO:0000256" key="15">
    <source>
        <dbReference type="ARBA" id="ARBA00047995"/>
    </source>
</evidence>
<evidence type="ECO:0000256" key="10">
    <source>
        <dbReference type="ARBA" id="ARBA00023159"/>
    </source>
</evidence>
<keyword evidence="10" id="KW-0010">Activator</keyword>
<reference evidence="20 21" key="1">
    <citation type="journal article" date="2017" name="Mol. Ecol.">
        <title>Comparative and population genomic landscape of Phellinus noxius: A hypervariable fungus causing root rot in trees.</title>
        <authorList>
            <person name="Chung C.L."/>
            <person name="Lee T.J."/>
            <person name="Akiba M."/>
            <person name="Lee H.H."/>
            <person name="Kuo T.H."/>
            <person name="Liu D."/>
            <person name="Ke H.M."/>
            <person name="Yokoi T."/>
            <person name="Roa M.B."/>
            <person name="Lu M.J."/>
            <person name="Chang Y.Y."/>
            <person name="Ann P.J."/>
            <person name="Tsai J.N."/>
            <person name="Chen C.Y."/>
            <person name="Tzean S.S."/>
            <person name="Ota Y."/>
            <person name="Hattori T."/>
            <person name="Sahashi N."/>
            <person name="Liou R.F."/>
            <person name="Kikuchi T."/>
            <person name="Tsai I.J."/>
        </authorList>
    </citation>
    <scope>NUCLEOTIDE SEQUENCE [LARGE SCALE GENOMIC DNA]</scope>
    <source>
        <strain evidence="20 21">FFPRI411160</strain>
    </source>
</reference>
<dbReference type="FunFam" id="2.40.50.360:FF:000002">
    <property type="entry name" value="RuvB-like helicase"/>
    <property type="match status" value="1"/>
</dbReference>
<dbReference type="EC" id="3.6.4.12" evidence="17"/>
<evidence type="ECO:0000256" key="12">
    <source>
        <dbReference type="ARBA" id="ARBA00023204"/>
    </source>
</evidence>
<comment type="caution">
    <text evidence="20">The sequence shown here is derived from an EMBL/GenBank/DDBJ whole genome shotgun (WGS) entry which is preliminary data.</text>
</comment>
<comment type="subcellular location">
    <subcellularLocation>
        <location evidence="1 17">Nucleus</location>
    </subcellularLocation>
</comment>
<keyword evidence="13 17" id="KW-0539">Nucleus</keyword>
<dbReference type="GO" id="GO:0031011">
    <property type="term" value="C:Ino80 complex"/>
    <property type="evidence" value="ECO:0007669"/>
    <property type="project" value="UniProtKB-ARBA"/>
</dbReference>
<dbReference type="AlphaFoldDB" id="A0A286USN3"/>
<dbReference type="PANTHER" id="PTHR11093">
    <property type="entry name" value="RUVB-RELATED REPTIN AND PONTIN"/>
    <property type="match status" value="1"/>
</dbReference>
<dbReference type="Gene3D" id="3.40.50.300">
    <property type="entry name" value="P-loop containing nucleotide triphosphate hydrolases"/>
    <property type="match status" value="1"/>
</dbReference>
<keyword evidence="11 17" id="KW-0804">Transcription</keyword>
<organism evidence="20 21">
    <name type="scientific">Pyrrhoderma noxium</name>
    <dbReference type="NCBI Taxonomy" id="2282107"/>
    <lineage>
        <taxon>Eukaryota</taxon>
        <taxon>Fungi</taxon>
        <taxon>Dikarya</taxon>
        <taxon>Basidiomycota</taxon>
        <taxon>Agaricomycotina</taxon>
        <taxon>Agaricomycetes</taxon>
        <taxon>Hymenochaetales</taxon>
        <taxon>Hymenochaetaceae</taxon>
        <taxon>Pyrrhoderma</taxon>
    </lineage>
</organism>
<dbReference type="Pfam" id="PF17856">
    <property type="entry name" value="TIP49_C"/>
    <property type="match status" value="1"/>
</dbReference>
<dbReference type="Gene3D" id="1.10.8.60">
    <property type="match status" value="1"/>
</dbReference>
<dbReference type="GO" id="GO:0006325">
    <property type="term" value="P:chromatin organization"/>
    <property type="evidence" value="ECO:0007669"/>
    <property type="project" value="UniProtKB-KW"/>
</dbReference>
<evidence type="ECO:0000256" key="11">
    <source>
        <dbReference type="ARBA" id="ARBA00023163"/>
    </source>
</evidence>
<evidence type="ECO:0000313" key="21">
    <source>
        <dbReference type="Proteomes" id="UP000217199"/>
    </source>
</evidence>
<evidence type="ECO:0000256" key="14">
    <source>
        <dbReference type="ARBA" id="ARBA00025345"/>
    </source>
</evidence>
<dbReference type="GO" id="GO:0016887">
    <property type="term" value="F:ATP hydrolysis activity"/>
    <property type="evidence" value="ECO:0007669"/>
    <property type="project" value="RHEA"/>
</dbReference>
<comment type="similarity">
    <text evidence="2 17">Belongs to the RuvB family.</text>
</comment>
<dbReference type="GO" id="GO:0006281">
    <property type="term" value="P:DNA repair"/>
    <property type="evidence" value="ECO:0007669"/>
    <property type="project" value="UniProtKB-KW"/>
</dbReference>
<evidence type="ECO:0000256" key="16">
    <source>
        <dbReference type="ARBA" id="ARBA00065373"/>
    </source>
</evidence>
<proteinExistence type="inferred from homology"/>
<keyword evidence="21" id="KW-1185">Reference proteome</keyword>
<dbReference type="GO" id="GO:0005524">
    <property type="term" value="F:ATP binding"/>
    <property type="evidence" value="ECO:0007669"/>
    <property type="project" value="UniProtKB-KW"/>
</dbReference>
<dbReference type="FunFam" id="3.40.50.300:FF:002221">
    <property type="entry name" value="RuvB-like 2"/>
    <property type="match status" value="1"/>
</dbReference>
<dbReference type="InterPro" id="IPR042487">
    <property type="entry name" value="RuvBL1/2_DNA/RNA_bd_dom"/>
</dbReference>
<comment type="function">
    <text evidence="17">DNA helicase participates in several chromatin remodeling complexes, including the SWR1 and the INO80 complexes.</text>
</comment>
<comment type="catalytic activity">
    <reaction evidence="15 17">
        <text>ATP + H2O = ADP + phosphate + H(+)</text>
        <dbReference type="Rhea" id="RHEA:13065"/>
        <dbReference type="ChEBI" id="CHEBI:15377"/>
        <dbReference type="ChEBI" id="CHEBI:15378"/>
        <dbReference type="ChEBI" id="CHEBI:30616"/>
        <dbReference type="ChEBI" id="CHEBI:43474"/>
        <dbReference type="ChEBI" id="CHEBI:456216"/>
        <dbReference type="EC" id="3.6.4.12"/>
    </reaction>
</comment>
<keyword evidence="12 17" id="KW-0234">DNA repair</keyword>
<dbReference type="Pfam" id="PF06068">
    <property type="entry name" value="TIP49"/>
    <property type="match status" value="1"/>
</dbReference>
<comment type="function">
    <text evidence="14">DNA helicase which participates in several chromatin remodeling complexes, including the SWR1 and the INO80 complexes. The SWR1 complex mediates the ATP-dependent exchange of histone H2A for the H2A variant HZT1 leading to transcriptional regulation of selected genes by chromatin remodeling. The INO80 complex remodels chromatin by shifting nucleosomes and is involved in DNA repair. Also involved in pre-rRNA processing.</text>
</comment>
<dbReference type="Gene3D" id="2.40.50.360">
    <property type="entry name" value="RuvB-like helicase, domain II"/>
    <property type="match status" value="1"/>
</dbReference>
<evidence type="ECO:0000256" key="2">
    <source>
        <dbReference type="ARBA" id="ARBA00007519"/>
    </source>
</evidence>
<evidence type="ECO:0000256" key="4">
    <source>
        <dbReference type="ARBA" id="ARBA00022763"/>
    </source>
</evidence>
<evidence type="ECO:0000256" key="3">
    <source>
        <dbReference type="ARBA" id="ARBA00022741"/>
    </source>
</evidence>
<protein>
    <recommendedName>
        <fullName evidence="17">RuvB-like helicase</fullName>
        <ecNumber evidence="17">3.6.4.12</ecNumber>
    </recommendedName>
</protein>
<evidence type="ECO:0000313" key="20">
    <source>
        <dbReference type="EMBL" id="PAV22597.1"/>
    </source>
</evidence>
<evidence type="ECO:0000256" key="9">
    <source>
        <dbReference type="ARBA" id="ARBA00023015"/>
    </source>
</evidence>
<evidence type="ECO:0000256" key="1">
    <source>
        <dbReference type="ARBA" id="ARBA00004123"/>
    </source>
</evidence>
<evidence type="ECO:0000256" key="8">
    <source>
        <dbReference type="ARBA" id="ARBA00022853"/>
    </source>
</evidence>
<evidence type="ECO:0000256" key="5">
    <source>
        <dbReference type="ARBA" id="ARBA00022801"/>
    </source>
</evidence>
<name>A0A286USN3_9AGAM</name>
<dbReference type="InterPro" id="IPR027238">
    <property type="entry name" value="RuvB-like"/>
</dbReference>
<dbReference type="InterPro" id="IPR027417">
    <property type="entry name" value="P-loop_NTPase"/>
</dbReference>
<keyword evidence="8 17" id="KW-0156">Chromatin regulator</keyword>
<feature type="domain" description="TIP49 P-loop" evidence="18">
    <location>
        <begin position="20"/>
        <end position="356"/>
    </location>
</feature>
<keyword evidence="6 17" id="KW-0347">Helicase</keyword>